<evidence type="ECO:0000259" key="7">
    <source>
        <dbReference type="Pfam" id="PF13861"/>
    </source>
</evidence>
<evidence type="ECO:0000313" key="8">
    <source>
        <dbReference type="EMBL" id="SDS00097.1"/>
    </source>
</evidence>
<dbReference type="OrthoDB" id="9785233at2"/>
<dbReference type="InterPro" id="IPR005648">
    <property type="entry name" value="FlgD"/>
</dbReference>
<evidence type="ECO:0000256" key="5">
    <source>
        <dbReference type="RuleBase" id="RU362076"/>
    </source>
</evidence>
<organism evidence="8 9">
    <name type="scientific">Pseudomonas oryzae</name>
    <dbReference type="NCBI Taxonomy" id="1392877"/>
    <lineage>
        <taxon>Bacteria</taxon>
        <taxon>Pseudomonadati</taxon>
        <taxon>Pseudomonadota</taxon>
        <taxon>Gammaproteobacteria</taxon>
        <taxon>Pseudomonadales</taxon>
        <taxon>Pseudomonadaceae</taxon>
        <taxon>Pseudomonas</taxon>
    </lineage>
</organism>
<proteinExistence type="inferred from homology"/>
<dbReference type="InterPro" id="IPR025963">
    <property type="entry name" value="FLgD_Tudor"/>
</dbReference>
<dbReference type="Pfam" id="PF13860">
    <property type="entry name" value="FlgD_ig"/>
    <property type="match status" value="1"/>
</dbReference>
<keyword evidence="3 5" id="KW-1005">Bacterial flagellum biogenesis</keyword>
<accession>A0A1H1NMF5</accession>
<evidence type="ECO:0000256" key="1">
    <source>
        <dbReference type="ARBA" id="ARBA00010577"/>
    </source>
</evidence>
<evidence type="ECO:0000313" key="9">
    <source>
        <dbReference type="Proteomes" id="UP000243359"/>
    </source>
</evidence>
<comment type="similarity">
    <text evidence="1 5">Belongs to the FlgD family.</text>
</comment>
<dbReference type="Gene3D" id="2.60.40.4070">
    <property type="match status" value="1"/>
</dbReference>
<dbReference type="STRING" id="1392877.SAMN05216221_0840"/>
<keyword evidence="8" id="KW-0282">Flagellum</keyword>
<keyword evidence="9" id="KW-1185">Reference proteome</keyword>
<gene>
    <name evidence="8" type="ORF">SAMN05216221_0840</name>
</gene>
<evidence type="ECO:0000259" key="6">
    <source>
        <dbReference type="Pfam" id="PF13860"/>
    </source>
</evidence>
<evidence type="ECO:0000256" key="2">
    <source>
        <dbReference type="ARBA" id="ARBA00016013"/>
    </source>
</evidence>
<evidence type="ECO:0000256" key="4">
    <source>
        <dbReference type="ARBA" id="ARBA00024746"/>
    </source>
</evidence>
<reference evidence="9" key="1">
    <citation type="submission" date="2016-10" db="EMBL/GenBank/DDBJ databases">
        <authorList>
            <person name="Varghese N."/>
            <person name="Submissions S."/>
        </authorList>
    </citation>
    <scope>NUCLEOTIDE SEQUENCE [LARGE SCALE GENOMIC DNA]</scope>
    <source>
        <strain evidence="9">KCTC 32247</strain>
    </source>
</reference>
<feature type="domain" description="FlgD Tudor-like" evidence="7">
    <location>
        <begin position="88"/>
        <end position="222"/>
    </location>
</feature>
<dbReference type="AlphaFoldDB" id="A0A1H1NMF5"/>
<dbReference type="Pfam" id="PF03963">
    <property type="entry name" value="FlgD"/>
    <property type="match status" value="1"/>
</dbReference>
<comment type="function">
    <text evidence="4 5">Required for flagellar hook formation. May act as a scaffolding protein.</text>
</comment>
<dbReference type="RefSeq" id="WP_090347751.1">
    <property type="nucleotide sequence ID" value="NZ_LT629751.1"/>
</dbReference>
<dbReference type="Gene3D" id="2.30.30.910">
    <property type="match status" value="1"/>
</dbReference>
<dbReference type="GO" id="GO:0044781">
    <property type="term" value="P:bacterial-type flagellum organization"/>
    <property type="evidence" value="ECO:0007669"/>
    <property type="project" value="UniProtKB-UniRule"/>
</dbReference>
<dbReference type="EMBL" id="LT629751">
    <property type="protein sequence ID" value="SDS00097.1"/>
    <property type="molecule type" value="Genomic_DNA"/>
</dbReference>
<name>A0A1H1NMF5_9PSED</name>
<dbReference type="NCBIfam" id="NF005176">
    <property type="entry name" value="PRK06655.1-1"/>
    <property type="match status" value="1"/>
</dbReference>
<feature type="domain" description="FlgD/Vpr Ig-like" evidence="6">
    <location>
        <begin position="111"/>
        <end position="179"/>
    </location>
</feature>
<keyword evidence="8" id="KW-0969">Cilium</keyword>
<keyword evidence="8" id="KW-0966">Cell projection</keyword>
<dbReference type="InterPro" id="IPR025965">
    <property type="entry name" value="FlgD/Vpr_Ig-like"/>
</dbReference>
<protein>
    <recommendedName>
        <fullName evidence="2 5">Basal-body rod modification protein FlgD</fullName>
    </recommendedName>
</protein>
<dbReference type="Proteomes" id="UP000243359">
    <property type="component" value="Chromosome I"/>
</dbReference>
<evidence type="ECO:0000256" key="3">
    <source>
        <dbReference type="ARBA" id="ARBA00022795"/>
    </source>
</evidence>
<sequence>MSNTIDSSVISAINGGGSSASVSEQKKADDLRNNFMTLLVTQLQNQDPLKPMENAEMTSQLAQVNTLSGIEELNATLKGITGQIDAGQTLQASALIGRGVLVPGDRVLVGSGQATPFGVELAKAADQVKVSIYDGAGQLVRQFDLGALSAGVESFVWDGTLNDGSVAPDGAYRVAVEALADEKTQPATVLTYGQVGGVSSTASGPQLDLGATLGRVGLQDIRQIL</sequence>
<dbReference type="Pfam" id="PF13861">
    <property type="entry name" value="FLgD_tudor"/>
    <property type="match status" value="1"/>
</dbReference>